<dbReference type="Proteomes" id="UP000009173">
    <property type="component" value="Plasmid pDVUL01"/>
</dbReference>
<keyword evidence="1" id="KW-0614">Plasmid</keyword>
<dbReference type="RefSeq" id="WP_011787381.1">
    <property type="nucleotide sequence ID" value="NC_008741.1"/>
</dbReference>
<proteinExistence type="predicted"/>
<organism evidence="1 2">
    <name type="scientific">Nitratidesulfovibrio vulgaris (strain DP4)</name>
    <name type="common">Desulfovibrio vulgaris</name>
    <dbReference type="NCBI Taxonomy" id="391774"/>
    <lineage>
        <taxon>Bacteria</taxon>
        <taxon>Pseudomonadati</taxon>
        <taxon>Thermodesulfobacteriota</taxon>
        <taxon>Desulfovibrionia</taxon>
        <taxon>Desulfovibrionales</taxon>
        <taxon>Desulfovibrionaceae</taxon>
        <taxon>Nitratidesulfovibrio</taxon>
    </lineage>
</organism>
<dbReference type="KEGG" id="dvl:Dvul_3006"/>
<dbReference type="EMBL" id="CP000528">
    <property type="protein sequence ID" value="ABM30017.1"/>
    <property type="molecule type" value="Genomic_DNA"/>
</dbReference>
<gene>
    <name evidence="1" type="ordered locus">Dvul_3006</name>
</gene>
<sequence>MSRVTGFFDGSLGIQNVMDVETFRATMPEARPLAASVLHEAGLDELFAPQNARRLVEQALCPPVGDGEMLRPDVFGANLRQCLDALSLERSPAVRDFVRNDLAALIDDTELLRAYTGLMVGG</sequence>
<protein>
    <submittedName>
        <fullName evidence="1">NA protein</fullName>
    </submittedName>
</protein>
<name>A0A0H3ABM2_NITV4</name>
<geneLocation type="plasmid" evidence="1 2">
    <name>pDVUL01</name>
</geneLocation>
<dbReference type="AlphaFoldDB" id="A0A0H3ABM2"/>
<dbReference type="Pfam" id="PF09474">
    <property type="entry name" value="Type_III_YscX"/>
    <property type="match status" value="1"/>
</dbReference>
<dbReference type="HOGENOM" id="CLU_2023041_0_0_7"/>
<evidence type="ECO:0000313" key="1">
    <source>
        <dbReference type="EMBL" id="ABM30017.1"/>
    </source>
</evidence>
<accession>A0A0H3ABM2</accession>
<dbReference type="InterPro" id="IPR012672">
    <property type="entry name" value="T3SS_YscX"/>
</dbReference>
<evidence type="ECO:0000313" key="2">
    <source>
        <dbReference type="Proteomes" id="UP000009173"/>
    </source>
</evidence>
<reference evidence="2" key="1">
    <citation type="journal article" date="2009" name="Environ. Microbiol.">
        <title>Contribution of mobile genetic elements to Desulfovibrio vulgaris genome plasticity.</title>
        <authorList>
            <person name="Walker C.B."/>
            <person name="Stolyar S."/>
            <person name="Chivian D."/>
            <person name="Pinel N."/>
            <person name="Gabster J.A."/>
            <person name="Dehal P.S."/>
            <person name="He Z."/>
            <person name="Yang Z.K."/>
            <person name="Yen H.C."/>
            <person name="Zhou J."/>
            <person name="Wall J.D."/>
            <person name="Hazen T.C."/>
            <person name="Arkin A.P."/>
            <person name="Stahl D.A."/>
        </authorList>
    </citation>
    <scope>NUCLEOTIDE SEQUENCE [LARGE SCALE GENOMIC DNA]</scope>
    <source>
        <strain evidence="2">DP4</strain>
    </source>
</reference>